<name>A0A4S9BS44_AURPU</name>
<gene>
    <name evidence="2" type="ORF">D6D15_00917</name>
</gene>
<keyword evidence="1" id="KW-1133">Transmembrane helix</keyword>
<feature type="transmembrane region" description="Helical" evidence="1">
    <location>
        <begin position="214"/>
        <end position="231"/>
    </location>
</feature>
<keyword evidence="1" id="KW-0472">Membrane</keyword>
<dbReference type="AlphaFoldDB" id="A0A4S9BS44"/>
<comment type="caution">
    <text evidence="2">The sequence shown here is derived from an EMBL/GenBank/DDBJ whole genome shotgun (WGS) entry which is preliminary data.</text>
</comment>
<dbReference type="EMBL" id="QZAR01000008">
    <property type="protein sequence ID" value="THW96570.1"/>
    <property type="molecule type" value="Genomic_DNA"/>
</dbReference>
<sequence>MPQPSGNEVVRLLPPRKTRRRRRDKIIAPYTINGTIPVRRKPTLTATMFRLPFKVPFSTSYPVYFLELIIGILWYSFRFRHRHYHPSTREWEIRWLWFYLRIISKDIQYRFRMMQYRFRMMQYRFRMMQYRFRILLRRFRILLHRFQILLDDMWTVMFLAMVVDLMTNIWDMWYIGRSHLLTQGMSHVMLSYRILAMLLLSELVQEALFSPHEAYWIIPLCYPLVVVYSIATESWYSYFMRFVYKV</sequence>
<dbReference type="Proteomes" id="UP000304928">
    <property type="component" value="Unassembled WGS sequence"/>
</dbReference>
<accession>A0A4S9BS44</accession>
<reference evidence="2 3" key="1">
    <citation type="submission" date="2018-10" db="EMBL/GenBank/DDBJ databases">
        <title>Fifty Aureobasidium pullulans genomes reveal a recombining polyextremotolerant generalist.</title>
        <authorList>
            <person name="Gostincar C."/>
            <person name="Turk M."/>
            <person name="Zajc J."/>
            <person name="Gunde-Cimerman N."/>
        </authorList>
    </citation>
    <scope>NUCLEOTIDE SEQUENCE [LARGE SCALE GENOMIC DNA]</scope>
    <source>
        <strain evidence="2 3">EXF-10507</strain>
    </source>
</reference>
<evidence type="ECO:0000313" key="2">
    <source>
        <dbReference type="EMBL" id="THW96570.1"/>
    </source>
</evidence>
<evidence type="ECO:0000313" key="3">
    <source>
        <dbReference type="Proteomes" id="UP000304928"/>
    </source>
</evidence>
<evidence type="ECO:0000256" key="1">
    <source>
        <dbReference type="SAM" id="Phobius"/>
    </source>
</evidence>
<keyword evidence="1" id="KW-0812">Transmembrane</keyword>
<proteinExistence type="predicted"/>
<organism evidence="2 3">
    <name type="scientific">Aureobasidium pullulans</name>
    <name type="common">Black yeast</name>
    <name type="synonym">Pullularia pullulans</name>
    <dbReference type="NCBI Taxonomy" id="5580"/>
    <lineage>
        <taxon>Eukaryota</taxon>
        <taxon>Fungi</taxon>
        <taxon>Dikarya</taxon>
        <taxon>Ascomycota</taxon>
        <taxon>Pezizomycotina</taxon>
        <taxon>Dothideomycetes</taxon>
        <taxon>Dothideomycetidae</taxon>
        <taxon>Dothideales</taxon>
        <taxon>Saccotheciaceae</taxon>
        <taxon>Aureobasidium</taxon>
    </lineage>
</organism>
<feature type="transmembrane region" description="Helical" evidence="1">
    <location>
        <begin position="61"/>
        <end position="77"/>
    </location>
</feature>
<protein>
    <submittedName>
        <fullName evidence="2">Uncharacterized protein</fullName>
    </submittedName>
</protein>